<comment type="caution">
    <text evidence="2">The sequence shown here is derived from an EMBL/GenBank/DDBJ whole genome shotgun (WGS) entry which is preliminary data.</text>
</comment>
<dbReference type="EMBL" id="QWLA01000002">
    <property type="protein sequence ID" value="RIH89697.1"/>
    <property type="molecule type" value="Genomic_DNA"/>
</dbReference>
<dbReference type="Proteomes" id="UP000265341">
    <property type="component" value="Unassembled WGS sequence"/>
</dbReference>
<proteinExistence type="predicted"/>
<gene>
    <name evidence="2" type="ORF">Mrose_00289</name>
</gene>
<evidence type="ECO:0000313" key="3">
    <source>
        <dbReference type="Proteomes" id="UP000265341"/>
    </source>
</evidence>
<name>A0A399EYQ9_9DEIN</name>
<dbReference type="AlphaFoldDB" id="A0A399EYQ9"/>
<evidence type="ECO:0000256" key="1">
    <source>
        <dbReference type="SAM" id="Coils"/>
    </source>
</evidence>
<keyword evidence="1" id="KW-0175">Coiled coil</keyword>
<accession>A0A399EYQ9</accession>
<dbReference type="RefSeq" id="WP_119275644.1">
    <property type="nucleotide sequence ID" value="NZ_QWLA01000002.1"/>
</dbReference>
<evidence type="ECO:0000313" key="2">
    <source>
        <dbReference type="EMBL" id="RIH89697.1"/>
    </source>
</evidence>
<evidence type="ECO:0008006" key="4">
    <source>
        <dbReference type="Google" id="ProtNLM"/>
    </source>
</evidence>
<sequence length="207" mass="23001">MKLFQRPPPPDLARLQSEKAALEARVAQLEQDLAFCEKQNHRLAQDAGPALRENAVLRYQLYKCESDRQVLEFHVQGSRAEAGAALNLLHRLAPPGAAEQMEPLEATLLFLYQARTLGVWREALEPLEEQAQSLWQAEHGEPWRFEGERWLALSVAALLRRLEQARSQSLEGAARPADGLRAFDPNLAALAGGLQQALVALASEEVP</sequence>
<organism evidence="2 3">
    <name type="scientific">Calidithermus roseus</name>
    <dbReference type="NCBI Taxonomy" id="1644118"/>
    <lineage>
        <taxon>Bacteria</taxon>
        <taxon>Thermotogati</taxon>
        <taxon>Deinococcota</taxon>
        <taxon>Deinococci</taxon>
        <taxon>Thermales</taxon>
        <taxon>Thermaceae</taxon>
        <taxon>Calidithermus</taxon>
    </lineage>
</organism>
<keyword evidence="3" id="KW-1185">Reference proteome</keyword>
<reference evidence="2 3" key="1">
    <citation type="submission" date="2018-08" db="EMBL/GenBank/DDBJ databases">
        <title>Meiothermus roseus NBRC 110900 genome sequencing project.</title>
        <authorList>
            <person name="Da Costa M.S."/>
            <person name="Albuquerque L."/>
            <person name="Raposo P."/>
            <person name="Froufe H.J.C."/>
            <person name="Barroso C.S."/>
            <person name="Egas C."/>
        </authorList>
    </citation>
    <scope>NUCLEOTIDE SEQUENCE [LARGE SCALE GENOMIC DNA]</scope>
    <source>
        <strain evidence="2 3">NBRC 110900</strain>
    </source>
</reference>
<dbReference type="OrthoDB" id="34536at2"/>
<feature type="coiled-coil region" evidence="1">
    <location>
        <begin position="12"/>
        <end position="46"/>
    </location>
</feature>
<protein>
    <recommendedName>
        <fullName evidence="4">Chromosome partition protein Smc</fullName>
    </recommendedName>
</protein>